<dbReference type="AlphaFoldDB" id="A0A838CMV1"/>
<dbReference type="InterPro" id="IPR016947">
    <property type="entry name" value="UCP030140"/>
</dbReference>
<name>A0A838CMV1_9BACI</name>
<dbReference type="InterPro" id="IPR014871">
    <property type="entry name" value="dUTPase/dCTP_pyrophosphatase"/>
</dbReference>
<dbReference type="PIRSF" id="PIRSF030140">
    <property type="entry name" value="UCP030140"/>
    <property type="match status" value="1"/>
</dbReference>
<gene>
    <name evidence="1" type="ORF">H0266_00545</name>
</gene>
<dbReference type="Gene3D" id="1.10.4010.10">
    <property type="entry name" value="Type II deoxyuridine triphosphatase"/>
    <property type="match status" value="1"/>
</dbReference>
<comment type="caution">
    <text evidence="1">The sequence shown here is derived from an EMBL/GenBank/DDBJ whole genome shotgun (WGS) entry which is preliminary data.</text>
</comment>
<proteinExistence type="predicted"/>
<protein>
    <submittedName>
        <fullName evidence="1">dUTP diphosphatase</fullName>
    </submittedName>
</protein>
<dbReference type="EMBL" id="JACEFG010000001">
    <property type="protein sequence ID" value="MBA2173380.1"/>
    <property type="molecule type" value="Genomic_DNA"/>
</dbReference>
<evidence type="ECO:0000313" key="2">
    <source>
        <dbReference type="Proteomes" id="UP000571017"/>
    </source>
</evidence>
<keyword evidence="2" id="KW-1185">Reference proteome</keyword>
<evidence type="ECO:0000313" key="1">
    <source>
        <dbReference type="EMBL" id="MBA2173380.1"/>
    </source>
</evidence>
<organism evidence="1 2">
    <name type="scientific">Halobacillus locisalis</name>
    <dbReference type="NCBI Taxonomy" id="220753"/>
    <lineage>
        <taxon>Bacteria</taxon>
        <taxon>Bacillati</taxon>
        <taxon>Bacillota</taxon>
        <taxon>Bacilli</taxon>
        <taxon>Bacillales</taxon>
        <taxon>Bacillaceae</taxon>
        <taxon>Halobacillus</taxon>
    </lineage>
</organism>
<reference evidence="1 2" key="1">
    <citation type="journal article" date="2004" name="Extremophiles">
        <title>Halobacillus locisalis sp. nov., a halophilic bacterium isolated from a marine solar saltern of the Yellow Sea in Korea.</title>
        <authorList>
            <person name="Yoon J.H."/>
            <person name="Kang K.H."/>
            <person name="Oh T.K."/>
            <person name="Park Y.H."/>
        </authorList>
    </citation>
    <scope>NUCLEOTIDE SEQUENCE [LARGE SCALE GENOMIC DNA]</scope>
    <source>
        <strain evidence="1 2">KCTC 3788</strain>
    </source>
</reference>
<sequence>MNWGLLYDMQQQLDQYIETQHDLMKGEKTEEKMLAFLVELGELANETRCFKFWSVKAPSEKGVIVEEYVDGLHFLLSLGLDIQIRYQPQKVERYGSITEGFLATYAAADDFRKVPERDAYQQLFTSFLKLGETIGLDENEIMEAYYSKNEVNYKRQEEGY</sequence>
<accession>A0A838CMV1</accession>
<dbReference type="RefSeq" id="WP_181470450.1">
    <property type="nucleotide sequence ID" value="NZ_JACEFG010000001.1"/>
</dbReference>
<dbReference type="CDD" id="cd11527">
    <property type="entry name" value="NTP-PPase_dUTPase"/>
    <property type="match status" value="1"/>
</dbReference>
<dbReference type="SUPFAM" id="SSF101386">
    <property type="entry name" value="all-alpha NTP pyrophosphatases"/>
    <property type="match status" value="1"/>
</dbReference>
<dbReference type="Proteomes" id="UP000571017">
    <property type="component" value="Unassembled WGS sequence"/>
</dbReference>
<dbReference type="Pfam" id="PF08761">
    <property type="entry name" value="dUTPase_2"/>
    <property type="match status" value="1"/>
</dbReference>